<evidence type="ECO:0000313" key="2">
    <source>
        <dbReference type="Proteomes" id="UP000001292"/>
    </source>
</evidence>
<keyword evidence="2" id="KW-1185">Reference proteome</keyword>
<dbReference type="Proteomes" id="UP000001292">
    <property type="component" value="Unassembled WGS sequence"/>
</dbReference>
<sequence length="169" mass="20008">MWKFLSLERKFIRNPVVKDQNAEFMKKYLGIVQMSLVPSSLISSCRYFLPQHRVIKKKITRQLSFESSLTDQRLEILRRDFYMDDLISVDNSVDAAINNMHQTTKILARETPISSNRFNKEEFSDHHRNRHPTAAFHLQECLKKDPVELLSHCPLDTFLQKCPEVERSW</sequence>
<name>B4ILX2_DROSE</name>
<dbReference type="HOGENOM" id="CLU_1580186_0_0_1"/>
<gene>
    <name evidence="1" type="primary">Dsec\GM23261</name>
    <name evidence="1" type="ORF">Dsec_GM23261</name>
</gene>
<accession>B4ILX2</accession>
<evidence type="ECO:0000313" key="1">
    <source>
        <dbReference type="EMBL" id="EDW55927.1"/>
    </source>
</evidence>
<protein>
    <submittedName>
        <fullName evidence="1">GM23261</fullName>
    </submittedName>
</protein>
<reference evidence="1 2" key="1">
    <citation type="journal article" date="2007" name="Nature">
        <title>Evolution of genes and genomes on the Drosophila phylogeny.</title>
        <authorList>
            <consortium name="Drosophila 12 Genomes Consortium"/>
            <person name="Clark A.G."/>
            <person name="Eisen M.B."/>
            <person name="Smith D.R."/>
            <person name="Bergman C.M."/>
            <person name="Oliver B."/>
            <person name="Markow T.A."/>
            <person name="Kaufman T.C."/>
            <person name="Kellis M."/>
            <person name="Gelbart W."/>
            <person name="Iyer V.N."/>
            <person name="Pollard D.A."/>
            <person name="Sackton T.B."/>
            <person name="Larracuente A.M."/>
            <person name="Singh N.D."/>
            <person name="Abad J.P."/>
            <person name="Abt D.N."/>
            <person name="Adryan B."/>
            <person name="Aguade M."/>
            <person name="Akashi H."/>
            <person name="Anderson W.W."/>
            <person name="Aquadro C.F."/>
            <person name="Ardell D.H."/>
            <person name="Arguello R."/>
            <person name="Artieri C.G."/>
            <person name="Barbash D.A."/>
            <person name="Barker D."/>
            <person name="Barsanti P."/>
            <person name="Batterham P."/>
            <person name="Batzoglou S."/>
            <person name="Begun D."/>
            <person name="Bhutkar A."/>
            <person name="Blanco E."/>
            <person name="Bosak S.A."/>
            <person name="Bradley R.K."/>
            <person name="Brand A.D."/>
            <person name="Brent M.R."/>
            <person name="Brooks A.N."/>
            <person name="Brown R.H."/>
            <person name="Butlin R.K."/>
            <person name="Caggese C."/>
            <person name="Calvi B.R."/>
            <person name="Bernardo de Carvalho A."/>
            <person name="Caspi A."/>
            <person name="Castrezana S."/>
            <person name="Celniker S.E."/>
            <person name="Chang J.L."/>
            <person name="Chapple C."/>
            <person name="Chatterji S."/>
            <person name="Chinwalla A."/>
            <person name="Civetta A."/>
            <person name="Clifton S.W."/>
            <person name="Comeron J.M."/>
            <person name="Costello J.C."/>
            <person name="Coyne J.A."/>
            <person name="Daub J."/>
            <person name="David R.G."/>
            <person name="Delcher A.L."/>
            <person name="Delehaunty K."/>
            <person name="Do C.B."/>
            <person name="Ebling H."/>
            <person name="Edwards K."/>
            <person name="Eickbush T."/>
            <person name="Evans J.D."/>
            <person name="Filipski A."/>
            <person name="Findeiss S."/>
            <person name="Freyhult E."/>
            <person name="Fulton L."/>
            <person name="Fulton R."/>
            <person name="Garcia A.C."/>
            <person name="Gardiner A."/>
            <person name="Garfield D.A."/>
            <person name="Garvin B.E."/>
            <person name="Gibson G."/>
            <person name="Gilbert D."/>
            <person name="Gnerre S."/>
            <person name="Godfrey J."/>
            <person name="Good R."/>
            <person name="Gotea V."/>
            <person name="Gravely B."/>
            <person name="Greenberg A.J."/>
            <person name="Griffiths-Jones S."/>
            <person name="Gross S."/>
            <person name="Guigo R."/>
            <person name="Gustafson E.A."/>
            <person name="Haerty W."/>
            <person name="Hahn M.W."/>
            <person name="Halligan D.L."/>
            <person name="Halpern A.L."/>
            <person name="Halter G.M."/>
            <person name="Han M.V."/>
            <person name="Heger A."/>
            <person name="Hillier L."/>
            <person name="Hinrichs A.S."/>
            <person name="Holmes I."/>
            <person name="Hoskins R.A."/>
            <person name="Hubisz M.J."/>
            <person name="Hultmark D."/>
            <person name="Huntley M.A."/>
            <person name="Jaffe D.B."/>
            <person name="Jagadeeshan S."/>
            <person name="Jeck W.R."/>
            <person name="Johnson J."/>
            <person name="Jones C.D."/>
            <person name="Jordan W.C."/>
            <person name="Karpen G.H."/>
            <person name="Kataoka E."/>
            <person name="Keightley P.D."/>
            <person name="Kheradpour P."/>
            <person name="Kirkness E.F."/>
            <person name="Koerich L.B."/>
            <person name="Kristiansen K."/>
            <person name="Kudrna D."/>
            <person name="Kulathinal R.J."/>
            <person name="Kumar S."/>
            <person name="Kwok R."/>
            <person name="Lander E."/>
            <person name="Langley C.H."/>
            <person name="Lapoint R."/>
            <person name="Lazzaro B.P."/>
            <person name="Lee S.J."/>
            <person name="Levesque L."/>
            <person name="Li R."/>
            <person name="Lin C.F."/>
            <person name="Lin M.F."/>
            <person name="Lindblad-Toh K."/>
            <person name="Llopart A."/>
            <person name="Long M."/>
            <person name="Low L."/>
            <person name="Lozovsky E."/>
            <person name="Lu J."/>
            <person name="Luo M."/>
            <person name="Machado C.A."/>
            <person name="Makalowski W."/>
            <person name="Marzo M."/>
            <person name="Matsuda M."/>
            <person name="Matzkin L."/>
            <person name="McAllister B."/>
            <person name="McBride C.S."/>
            <person name="McKernan B."/>
            <person name="McKernan K."/>
            <person name="Mendez-Lago M."/>
            <person name="Minx P."/>
            <person name="Mollenhauer M.U."/>
            <person name="Montooth K."/>
            <person name="Mount S.M."/>
            <person name="Mu X."/>
            <person name="Myers E."/>
            <person name="Negre B."/>
            <person name="Newfeld S."/>
            <person name="Nielsen R."/>
            <person name="Noor M.A."/>
            <person name="O'Grady P."/>
            <person name="Pachter L."/>
            <person name="Papaceit M."/>
            <person name="Parisi M.J."/>
            <person name="Parisi M."/>
            <person name="Parts L."/>
            <person name="Pedersen J.S."/>
            <person name="Pesole G."/>
            <person name="Phillippy A.M."/>
            <person name="Ponting C.P."/>
            <person name="Pop M."/>
            <person name="Porcelli D."/>
            <person name="Powell J.R."/>
            <person name="Prohaska S."/>
            <person name="Pruitt K."/>
            <person name="Puig M."/>
            <person name="Quesneville H."/>
            <person name="Ram K.R."/>
            <person name="Rand D."/>
            <person name="Rasmussen M.D."/>
            <person name="Reed L.K."/>
            <person name="Reenan R."/>
            <person name="Reily A."/>
            <person name="Remington K.A."/>
            <person name="Rieger T.T."/>
            <person name="Ritchie M.G."/>
            <person name="Robin C."/>
            <person name="Rogers Y.H."/>
            <person name="Rohde C."/>
            <person name="Rozas J."/>
            <person name="Rubenfield M.J."/>
            <person name="Ruiz A."/>
            <person name="Russo S."/>
            <person name="Salzberg S.L."/>
            <person name="Sanchez-Gracia A."/>
            <person name="Saranga D.J."/>
            <person name="Sato H."/>
            <person name="Schaeffer S.W."/>
            <person name="Schatz M.C."/>
            <person name="Schlenke T."/>
            <person name="Schwartz R."/>
            <person name="Segarra C."/>
            <person name="Singh R.S."/>
            <person name="Sirot L."/>
            <person name="Sirota M."/>
            <person name="Sisneros N.B."/>
            <person name="Smith C.D."/>
            <person name="Smith T.F."/>
            <person name="Spieth J."/>
            <person name="Stage D.E."/>
            <person name="Stark A."/>
            <person name="Stephan W."/>
            <person name="Strausberg R.L."/>
            <person name="Strempel S."/>
            <person name="Sturgill D."/>
            <person name="Sutton G."/>
            <person name="Sutton G.G."/>
            <person name="Tao W."/>
            <person name="Teichmann S."/>
            <person name="Tobari Y.N."/>
            <person name="Tomimura Y."/>
            <person name="Tsolas J.M."/>
            <person name="Valente V.L."/>
            <person name="Venter E."/>
            <person name="Venter J.C."/>
            <person name="Vicario S."/>
            <person name="Vieira F.G."/>
            <person name="Vilella A.J."/>
            <person name="Villasante A."/>
            <person name="Walenz B."/>
            <person name="Wang J."/>
            <person name="Wasserman M."/>
            <person name="Watts T."/>
            <person name="Wilson D."/>
            <person name="Wilson R.K."/>
            <person name="Wing R.A."/>
            <person name="Wolfner M.F."/>
            <person name="Wong A."/>
            <person name="Wong G.K."/>
            <person name="Wu C.I."/>
            <person name="Wu G."/>
            <person name="Yamamoto D."/>
            <person name="Yang H.P."/>
            <person name="Yang S.P."/>
            <person name="Yorke J.A."/>
            <person name="Yoshida K."/>
            <person name="Zdobnov E."/>
            <person name="Zhang P."/>
            <person name="Zhang Y."/>
            <person name="Zimin A.V."/>
            <person name="Baldwin J."/>
            <person name="Abdouelleil A."/>
            <person name="Abdulkadir J."/>
            <person name="Abebe A."/>
            <person name="Abera B."/>
            <person name="Abreu J."/>
            <person name="Acer S.C."/>
            <person name="Aftuck L."/>
            <person name="Alexander A."/>
            <person name="An P."/>
            <person name="Anderson E."/>
            <person name="Anderson S."/>
            <person name="Arachi H."/>
            <person name="Azer M."/>
            <person name="Bachantsang P."/>
            <person name="Barry A."/>
            <person name="Bayul T."/>
            <person name="Berlin A."/>
            <person name="Bessette D."/>
            <person name="Bloom T."/>
            <person name="Blye J."/>
            <person name="Boguslavskiy L."/>
            <person name="Bonnet C."/>
            <person name="Boukhgalter B."/>
            <person name="Bourzgui I."/>
            <person name="Brown A."/>
            <person name="Cahill P."/>
            <person name="Channer S."/>
            <person name="Cheshatsang Y."/>
            <person name="Chuda L."/>
            <person name="Citroen M."/>
            <person name="Collymore A."/>
            <person name="Cooke P."/>
            <person name="Costello M."/>
            <person name="D'Aco K."/>
            <person name="Daza R."/>
            <person name="De Haan G."/>
            <person name="DeGray S."/>
            <person name="DeMaso C."/>
            <person name="Dhargay N."/>
            <person name="Dooley K."/>
            <person name="Dooley E."/>
            <person name="Doricent M."/>
            <person name="Dorje P."/>
            <person name="Dorjee K."/>
            <person name="Dupes A."/>
            <person name="Elong R."/>
            <person name="Falk J."/>
            <person name="Farina A."/>
            <person name="Faro S."/>
            <person name="Ferguson D."/>
            <person name="Fisher S."/>
            <person name="Foley C.D."/>
            <person name="Franke A."/>
            <person name="Friedrich D."/>
            <person name="Gadbois L."/>
            <person name="Gearin G."/>
            <person name="Gearin C.R."/>
            <person name="Giannoukos G."/>
            <person name="Goode T."/>
            <person name="Graham J."/>
            <person name="Grandbois E."/>
            <person name="Grewal S."/>
            <person name="Gyaltsen K."/>
            <person name="Hafez N."/>
            <person name="Hagos B."/>
            <person name="Hall J."/>
            <person name="Henson C."/>
            <person name="Hollinger A."/>
            <person name="Honan T."/>
            <person name="Huard M.D."/>
            <person name="Hughes L."/>
            <person name="Hurhula B."/>
            <person name="Husby M.E."/>
            <person name="Kamat A."/>
            <person name="Kanga B."/>
            <person name="Kashin S."/>
            <person name="Khazanovich D."/>
            <person name="Kisner P."/>
            <person name="Lance K."/>
            <person name="Lara M."/>
            <person name="Lee W."/>
            <person name="Lennon N."/>
            <person name="Letendre F."/>
            <person name="LeVine R."/>
            <person name="Lipovsky A."/>
            <person name="Liu X."/>
            <person name="Liu J."/>
            <person name="Liu S."/>
            <person name="Lokyitsang T."/>
            <person name="Lokyitsang Y."/>
            <person name="Lubonja R."/>
            <person name="Lui A."/>
            <person name="MacDonald P."/>
            <person name="Magnisalis V."/>
            <person name="Maru K."/>
            <person name="Matthews C."/>
            <person name="McCusker W."/>
            <person name="McDonough S."/>
            <person name="Mehta T."/>
            <person name="Meldrim J."/>
            <person name="Meneus L."/>
            <person name="Mihai O."/>
            <person name="Mihalev A."/>
            <person name="Mihova T."/>
            <person name="Mittelman R."/>
            <person name="Mlenga V."/>
            <person name="Montmayeur A."/>
            <person name="Mulrain L."/>
            <person name="Navidi A."/>
            <person name="Naylor J."/>
            <person name="Negash T."/>
            <person name="Nguyen T."/>
            <person name="Nguyen N."/>
            <person name="Nicol R."/>
            <person name="Norbu C."/>
            <person name="Norbu N."/>
            <person name="Novod N."/>
            <person name="O'Neill B."/>
            <person name="Osman S."/>
            <person name="Markiewicz E."/>
            <person name="Oyono O.L."/>
            <person name="Patti C."/>
            <person name="Phunkhang P."/>
            <person name="Pierre F."/>
            <person name="Priest M."/>
            <person name="Raghuraman S."/>
            <person name="Rege F."/>
            <person name="Reyes R."/>
            <person name="Rise C."/>
            <person name="Rogov P."/>
            <person name="Ross K."/>
            <person name="Ryan E."/>
            <person name="Settipalli S."/>
            <person name="Shea T."/>
            <person name="Sherpa N."/>
            <person name="Shi L."/>
            <person name="Shih D."/>
            <person name="Sparrow T."/>
            <person name="Spaulding J."/>
            <person name="Stalker J."/>
            <person name="Stange-Thomann N."/>
            <person name="Stavropoulos S."/>
            <person name="Stone C."/>
            <person name="Strader C."/>
            <person name="Tesfaye S."/>
            <person name="Thomson T."/>
            <person name="Thoulutsang Y."/>
            <person name="Thoulutsang D."/>
            <person name="Topham K."/>
            <person name="Topping I."/>
            <person name="Tsamla T."/>
            <person name="Vassiliev H."/>
            <person name="Vo A."/>
            <person name="Wangchuk T."/>
            <person name="Wangdi T."/>
            <person name="Weiand M."/>
            <person name="Wilkinson J."/>
            <person name="Wilson A."/>
            <person name="Yadav S."/>
            <person name="Young G."/>
            <person name="Yu Q."/>
            <person name="Zembek L."/>
            <person name="Zhong D."/>
            <person name="Zimmer A."/>
            <person name="Zwirko Z."/>
            <person name="Jaffe D.B."/>
            <person name="Alvarez P."/>
            <person name="Brockman W."/>
            <person name="Butler J."/>
            <person name="Chin C."/>
            <person name="Gnerre S."/>
            <person name="Grabherr M."/>
            <person name="Kleber M."/>
            <person name="Mauceli E."/>
            <person name="MacCallum I."/>
        </authorList>
    </citation>
    <scope>NUCLEOTIDE SEQUENCE [LARGE SCALE GENOMIC DNA]</scope>
    <source>
        <strain evidence="2">Rob3c / Tucson 14021-0248.25</strain>
    </source>
</reference>
<dbReference type="EMBL" id="CH480903">
    <property type="protein sequence ID" value="EDW55927.1"/>
    <property type="molecule type" value="Genomic_DNA"/>
</dbReference>
<organism evidence="2">
    <name type="scientific">Drosophila sechellia</name>
    <name type="common">Fruit fly</name>
    <dbReference type="NCBI Taxonomy" id="7238"/>
    <lineage>
        <taxon>Eukaryota</taxon>
        <taxon>Metazoa</taxon>
        <taxon>Ecdysozoa</taxon>
        <taxon>Arthropoda</taxon>
        <taxon>Hexapoda</taxon>
        <taxon>Insecta</taxon>
        <taxon>Pterygota</taxon>
        <taxon>Neoptera</taxon>
        <taxon>Endopterygota</taxon>
        <taxon>Diptera</taxon>
        <taxon>Brachycera</taxon>
        <taxon>Muscomorpha</taxon>
        <taxon>Ephydroidea</taxon>
        <taxon>Drosophilidae</taxon>
        <taxon>Drosophila</taxon>
        <taxon>Sophophora</taxon>
    </lineage>
</organism>
<proteinExistence type="predicted"/>
<dbReference type="AlphaFoldDB" id="B4ILX2"/>